<evidence type="ECO:0000313" key="1">
    <source>
        <dbReference type="EMBL" id="EYU35429.1"/>
    </source>
</evidence>
<name>A0A022R615_ERYGU</name>
<gene>
    <name evidence="1" type="ORF">MIMGU_mgv1a0188592mg</name>
</gene>
<sequence>QYISSKPCLKILMPFGSHISSIRGISSGPSSSDAKLES</sequence>
<dbReference type="EMBL" id="KI630619">
    <property type="protein sequence ID" value="EYU35429.1"/>
    <property type="molecule type" value="Genomic_DNA"/>
</dbReference>
<organism evidence="1 2">
    <name type="scientific">Erythranthe guttata</name>
    <name type="common">Yellow monkey flower</name>
    <name type="synonym">Mimulus guttatus</name>
    <dbReference type="NCBI Taxonomy" id="4155"/>
    <lineage>
        <taxon>Eukaryota</taxon>
        <taxon>Viridiplantae</taxon>
        <taxon>Streptophyta</taxon>
        <taxon>Embryophyta</taxon>
        <taxon>Tracheophyta</taxon>
        <taxon>Spermatophyta</taxon>
        <taxon>Magnoliopsida</taxon>
        <taxon>eudicotyledons</taxon>
        <taxon>Gunneridae</taxon>
        <taxon>Pentapetalae</taxon>
        <taxon>asterids</taxon>
        <taxon>lamiids</taxon>
        <taxon>Lamiales</taxon>
        <taxon>Phrymaceae</taxon>
        <taxon>Erythranthe</taxon>
    </lineage>
</organism>
<accession>A0A022R615</accession>
<proteinExistence type="predicted"/>
<feature type="non-terminal residue" evidence="1">
    <location>
        <position position="1"/>
    </location>
</feature>
<dbReference type="Proteomes" id="UP000030748">
    <property type="component" value="Unassembled WGS sequence"/>
</dbReference>
<evidence type="ECO:0000313" key="2">
    <source>
        <dbReference type="Proteomes" id="UP000030748"/>
    </source>
</evidence>
<keyword evidence="2" id="KW-1185">Reference proteome</keyword>
<dbReference type="AlphaFoldDB" id="A0A022R615"/>
<protein>
    <submittedName>
        <fullName evidence="1">Uncharacterized protein</fullName>
    </submittedName>
</protein>
<reference evidence="1 2" key="1">
    <citation type="journal article" date="2013" name="Proc. Natl. Acad. Sci. U.S.A.">
        <title>Fine-scale variation in meiotic recombination in Mimulus inferred from population shotgun sequencing.</title>
        <authorList>
            <person name="Hellsten U."/>
            <person name="Wright K.M."/>
            <person name="Jenkins J."/>
            <person name="Shu S."/>
            <person name="Yuan Y."/>
            <person name="Wessler S.R."/>
            <person name="Schmutz J."/>
            <person name="Willis J.H."/>
            <person name="Rokhsar D.S."/>
        </authorList>
    </citation>
    <scope>NUCLEOTIDE SEQUENCE [LARGE SCALE GENOMIC DNA]</scope>
    <source>
        <strain evidence="2">cv. DUN x IM62</strain>
    </source>
</reference>